<organism evidence="1 2">
    <name type="scientific">Paenibacillus gyeongsangnamensis</name>
    <dbReference type="NCBI Taxonomy" id="3388067"/>
    <lineage>
        <taxon>Bacteria</taxon>
        <taxon>Bacillati</taxon>
        <taxon>Bacillota</taxon>
        <taxon>Bacilli</taxon>
        <taxon>Bacillales</taxon>
        <taxon>Paenibacillaceae</taxon>
        <taxon>Paenibacillus</taxon>
    </lineage>
</organism>
<evidence type="ECO:0000313" key="2">
    <source>
        <dbReference type="Proteomes" id="UP001527882"/>
    </source>
</evidence>
<dbReference type="EMBL" id="JAQAGZ010000024">
    <property type="protein sequence ID" value="MCZ8516507.1"/>
    <property type="molecule type" value="Genomic_DNA"/>
</dbReference>
<reference evidence="1 2" key="1">
    <citation type="submission" date="2022-12" db="EMBL/GenBank/DDBJ databases">
        <title>Draft genome sequence of Paenibacillus sp. dW9.</title>
        <authorList>
            <person name="Choi E.-W."/>
            <person name="Kim D.-U."/>
        </authorList>
    </citation>
    <scope>NUCLEOTIDE SEQUENCE [LARGE SCALE GENOMIC DNA]</scope>
    <source>
        <strain evidence="2">dW9</strain>
    </source>
</reference>
<evidence type="ECO:0000313" key="1">
    <source>
        <dbReference type="EMBL" id="MCZ8516507.1"/>
    </source>
</evidence>
<dbReference type="RefSeq" id="WP_269885044.1">
    <property type="nucleotide sequence ID" value="NZ_JAQAGZ010000024.1"/>
</dbReference>
<protein>
    <submittedName>
        <fullName evidence="1">DUF1800 domain-containing protein</fullName>
    </submittedName>
</protein>
<gene>
    <name evidence="1" type="ORF">O9H85_29790</name>
</gene>
<name>A0ABT4QI00_9BACL</name>
<keyword evidence="2" id="KW-1185">Reference proteome</keyword>
<proteinExistence type="predicted"/>
<sequence length="438" mass="49081">MTMGWTDKEAAHLLGRAAFFAGKTEVSASVMLGKEETVRRLLDGEPLTGTGTELLPFAQVKADGKDLAANQIGDQQTYWLYRMAGTDAPLIEKMTLFWHGHFATSYQKVREIPLMVRQNELLRKYALGNFHELVDQIGKDPAMMLYLDTNNNRKGKPNENYAREVMELFTLGIGNYTEQDIREAARALTGWSYNMKTDEVKFNKGQHDTGTKSFLGSRGNFDETDVVKILFKQDALPHFIAKKLLTYFAADDPAAEWIDEIAKVFSQNYNIKETLSALFLSDAFYSDANRGALIKTPAEYVVGIMKAFQLPVARGFVQAMRKMGQELYLPPDVAGWRGGATWLLTSNLLARYQFAESVAKRLNSNLLSKPDYMLDPLATADTYVKQFGMNTGIWSFGTQSAAALSKYADDTFIHSIQKANGMRGLLQLVMISPEAQMK</sequence>
<dbReference type="Proteomes" id="UP001527882">
    <property type="component" value="Unassembled WGS sequence"/>
</dbReference>
<dbReference type="Pfam" id="PF08811">
    <property type="entry name" value="DUF1800"/>
    <property type="match status" value="1"/>
</dbReference>
<accession>A0ABT4QI00</accession>
<dbReference type="InterPro" id="IPR014917">
    <property type="entry name" value="DUF1800"/>
</dbReference>
<comment type="caution">
    <text evidence="1">The sequence shown here is derived from an EMBL/GenBank/DDBJ whole genome shotgun (WGS) entry which is preliminary data.</text>
</comment>